<dbReference type="EMBL" id="JASNQZ010000012">
    <property type="protein sequence ID" value="KAL0948694.1"/>
    <property type="molecule type" value="Genomic_DNA"/>
</dbReference>
<sequence length="91" mass="9892">MQAGRRFRRPSFSAARLIPAVVALVLPQRALAFAPLAVVVLTLKQPTTRLTSSIAHTSCLILDSRLRVFPTFLSCFMAAQGNDVRIVGVGR</sequence>
<accession>A0ABR3IZA4</accession>
<organism evidence="1 2">
    <name type="scientific">Hohenbuehelia grisea</name>
    <dbReference type="NCBI Taxonomy" id="104357"/>
    <lineage>
        <taxon>Eukaryota</taxon>
        <taxon>Fungi</taxon>
        <taxon>Dikarya</taxon>
        <taxon>Basidiomycota</taxon>
        <taxon>Agaricomycotina</taxon>
        <taxon>Agaricomycetes</taxon>
        <taxon>Agaricomycetidae</taxon>
        <taxon>Agaricales</taxon>
        <taxon>Pleurotineae</taxon>
        <taxon>Pleurotaceae</taxon>
        <taxon>Hohenbuehelia</taxon>
    </lineage>
</organism>
<evidence type="ECO:0000313" key="1">
    <source>
        <dbReference type="EMBL" id="KAL0948694.1"/>
    </source>
</evidence>
<name>A0ABR3IZA4_9AGAR</name>
<dbReference type="Proteomes" id="UP001556367">
    <property type="component" value="Unassembled WGS sequence"/>
</dbReference>
<evidence type="ECO:0008006" key="3">
    <source>
        <dbReference type="Google" id="ProtNLM"/>
    </source>
</evidence>
<keyword evidence="2" id="KW-1185">Reference proteome</keyword>
<evidence type="ECO:0000313" key="2">
    <source>
        <dbReference type="Proteomes" id="UP001556367"/>
    </source>
</evidence>
<proteinExistence type="predicted"/>
<comment type="caution">
    <text evidence="1">The sequence shown here is derived from an EMBL/GenBank/DDBJ whole genome shotgun (WGS) entry which is preliminary data.</text>
</comment>
<protein>
    <recommendedName>
        <fullName evidence="3">Secreted protein</fullName>
    </recommendedName>
</protein>
<gene>
    <name evidence="1" type="ORF">HGRIS_008828</name>
</gene>
<reference evidence="2" key="1">
    <citation type="submission" date="2024-06" db="EMBL/GenBank/DDBJ databases">
        <title>Multi-omics analyses provide insights into the biosynthesis of the anticancer antibiotic pleurotin in Hohenbuehelia grisea.</title>
        <authorList>
            <person name="Weaver J.A."/>
            <person name="Alberti F."/>
        </authorList>
    </citation>
    <scope>NUCLEOTIDE SEQUENCE [LARGE SCALE GENOMIC DNA]</scope>
    <source>
        <strain evidence="2">T-177</strain>
    </source>
</reference>